<dbReference type="EMBL" id="RXHJ01000019">
    <property type="protein sequence ID" value="RSZ61552.1"/>
    <property type="molecule type" value="Genomic_DNA"/>
</dbReference>
<evidence type="ECO:0000256" key="3">
    <source>
        <dbReference type="SAM" id="Phobius"/>
    </source>
</evidence>
<dbReference type="RefSeq" id="WP_126121749.1">
    <property type="nucleotide sequence ID" value="NZ_RXHJ01000019.1"/>
</dbReference>
<gene>
    <name evidence="4" type="ORF">EAH68_12890</name>
</gene>
<feature type="coiled-coil region" evidence="1">
    <location>
        <begin position="31"/>
        <end position="84"/>
    </location>
</feature>
<proteinExistence type="predicted"/>
<dbReference type="AlphaFoldDB" id="A0A3R9ZYE0"/>
<comment type="caution">
    <text evidence="4">The sequence shown here is derived from an EMBL/GenBank/DDBJ whole genome shotgun (WGS) entry which is preliminary data.</text>
</comment>
<evidence type="ECO:0000313" key="5">
    <source>
        <dbReference type="Proteomes" id="UP000274907"/>
    </source>
</evidence>
<keyword evidence="3" id="KW-0472">Membrane</keyword>
<feature type="compositionally biased region" description="Basic and acidic residues" evidence="2">
    <location>
        <begin position="139"/>
        <end position="149"/>
    </location>
</feature>
<keyword evidence="3" id="KW-1133">Transmembrane helix</keyword>
<keyword evidence="3" id="KW-0812">Transmembrane</keyword>
<feature type="region of interest" description="Disordered" evidence="2">
    <location>
        <begin position="139"/>
        <end position="171"/>
    </location>
</feature>
<reference evidence="4 5" key="1">
    <citation type="submission" date="2018-12" db="EMBL/GenBank/DDBJ databases">
        <title>YIM 101343 draft genome.</title>
        <authorList>
            <person name="Chen X."/>
        </authorList>
    </citation>
    <scope>NUCLEOTIDE SEQUENCE [LARGE SCALE GENOMIC DNA]</scope>
    <source>
        <strain evidence="4 5">YIM 101343</strain>
    </source>
</reference>
<dbReference type="Proteomes" id="UP000274907">
    <property type="component" value="Unassembled WGS sequence"/>
</dbReference>
<evidence type="ECO:0000256" key="2">
    <source>
        <dbReference type="SAM" id="MobiDB-lite"/>
    </source>
</evidence>
<protein>
    <submittedName>
        <fullName evidence="4">Uncharacterized protein</fullName>
    </submittedName>
</protein>
<keyword evidence="5" id="KW-1185">Reference proteome</keyword>
<feature type="compositionally biased region" description="Basic and acidic residues" evidence="2">
    <location>
        <begin position="158"/>
        <end position="171"/>
    </location>
</feature>
<evidence type="ECO:0000313" key="4">
    <source>
        <dbReference type="EMBL" id="RSZ61552.1"/>
    </source>
</evidence>
<accession>A0A3R9ZYE0</accession>
<evidence type="ECO:0000256" key="1">
    <source>
        <dbReference type="SAM" id="Coils"/>
    </source>
</evidence>
<keyword evidence="1" id="KW-0175">Coiled coil</keyword>
<organism evidence="4 5">
    <name type="scientific">Corynebacterium hylobatis</name>
    <dbReference type="NCBI Taxonomy" id="1859290"/>
    <lineage>
        <taxon>Bacteria</taxon>
        <taxon>Bacillati</taxon>
        <taxon>Actinomycetota</taxon>
        <taxon>Actinomycetes</taxon>
        <taxon>Mycobacteriales</taxon>
        <taxon>Corynebacteriaceae</taxon>
        <taxon>Corynebacterium</taxon>
    </lineage>
</organism>
<sequence>MDLPLLEILFGAGATALIGIIGLVWKIVYESRAARHSAVEAEAEVKKVKAEAESIAVEAAHTAVQTVQAALEAQAAQVRDLSQRDLNRDTQMTRINQKLDDRERLYSLALGHIAEREQYAATIFEARPGDLPEIPVELRPDLEALDTNHRLHKHPRPRSPDPKARTPPERK</sequence>
<name>A0A3R9ZYE0_9CORY</name>
<feature type="transmembrane region" description="Helical" evidence="3">
    <location>
        <begin position="6"/>
        <end position="25"/>
    </location>
</feature>